<name>A0A9P6B3D9_9AGAM</name>
<dbReference type="InterPro" id="IPR008266">
    <property type="entry name" value="Tyr_kinase_AS"/>
</dbReference>
<feature type="region of interest" description="Disordered" evidence="1">
    <location>
        <begin position="452"/>
        <end position="742"/>
    </location>
</feature>
<dbReference type="EMBL" id="MU128948">
    <property type="protein sequence ID" value="KAF9515566.1"/>
    <property type="molecule type" value="Genomic_DNA"/>
</dbReference>
<feature type="compositionally biased region" description="Acidic residues" evidence="1">
    <location>
        <begin position="700"/>
        <end position="723"/>
    </location>
</feature>
<dbReference type="Proteomes" id="UP000886523">
    <property type="component" value="Unassembled WGS sequence"/>
</dbReference>
<proteinExistence type="predicted"/>
<feature type="compositionally biased region" description="Polar residues" evidence="1">
    <location>
        <begin position="460"/>
        <end position="471"/>
    </location>
</feature>
<comment type="caution">
    <text evidence="2">The sequence shown here is derived from an EMBL/GenBank/DDBJ whole genome shotgun (WGS) entry which is preliminary data.</text>
</comment>
<sequence>MGDVRCDPPPGSQSGCDAEPPFQAYYTPSGKWAHMADTPIEHIVRGPPVNYDDDGESPEQFFAKGLAKGALVPFVCKKYDVWRNWSGFHTEMFLLASSSHLRTFQGSYVPSVISVQSAPGGYLMVNFEPMSRKGWTDAHPQLTSPYLKGHIINAYTKIHAQGILHGDVSLRNIIVEQRGGKVHILNFQKARALVPLPNVGLAACTPAELEFEMRHVKFIIDSHGAQKREEALWVGSGPESETAWNKNNALRSKRSPNRMVPGPREVWDVEKRQWRAFDTRNTWFPIREPKASRAAILPKTFLEDCVPDNDEWLDTVAELVEADARQHQIRERRYRLERIRSHSPYATPLDAISSPSPTFSEALLPSPVVADPWRKASVTASPSLSSHGLPSLPDDELLQRKREQLLAIDAAIWAQKGEAEEVIKSKSSHLLQAIQGLEQSDLDELIIHAKSHESSRRRQLSGSTLNVTSFSGREPGGPGATSRSETPAGSSQTQSPASRRPLRPLRLRDQHPLPAHRVSNDRYRPPSSPKESSLRQPSHSRTIRYRPSFSSPWSASGSAMLPPAARPSSSSTRDSRIRRSRSLGGISGQSEATATRRGDSVLSSSDSFRDRTRAPNANRPLVRDPNAGTDHDLHRAPVTLSSAESPKETVATPPQAGNRNLKSKAYSSPVIGRRTDASIDQAVLPSMHRATSSSPSYSSSEDEAEEYEVEAILSEDLELEDPVDATTSHDAESSASERILEPRLLPAAGSSSALSSYNPCNNVGSVTSRRKRDHDCASDDPHATEDWLPYDTDARKRNDEPAIKRIRLASAFLNSFNLRR</sequence>
<feature type="region of interest" description="Disordered" evidence="1">
    <location>
        <begin position="1"/>
        <end position="20"/>
    </location>
</feature>
<evidence type="ECO:0000313" key="3">
    <source>
        <dbReference type="Proteomes" id="UP000886523"/>
    </source>
</evidence>
<organism evidence="2 3">
    <name type="scientific">Hydnum rufescens UP504</name>
    <dbReference type="NCBI Taxonomy" id="1448309"/>
    <lineage>
        <taxon>Eukaryota</taxon>
        <taxon>Fungi</taxon>
        <taxon>Dikarya</taxon>
        <taxon>Basidiomycota</taxon>
        <taxon>Agaricomycotina</taxon>
        <taxon>Agaricomycetes</taxon>
        <taxon>Cantharellales</taxon>
        <taxon>Hydnaceae</taxon>
        <taxon>Hydnum</taxon>
    </lineage>
</organism>
<evidence type="ECO:0000313" key="2">
    <source>
        <dbReference type="EMBL" id="KAF9515566.1"/>
    </source>
</evidence>
<feature type="region of interest" description="Disordered" evidence="1">
    <location>
        <begin position="764"/>
        <end position="793"/>
    </location>
</feature>
<feature type="compositionally biased region" description="Low complexity" evidence="1">
    <location>
        <begin position="547"/>
        <end position="559"/>
    </location>
</feature>
<protein>
    <submittedName>
        <fullName evidence="2">Uncharacterized protein</fullName>
    </submittedName>
</protein>
<feature type="compositionally biased region" description="Basic and acidic residues" evidence="1">
    <location>
        <begin position="773"/>
        <end position="785"/>
    </location>
</feature>
<reference evidence="2" key="1">
    <citation type="journal article" date="2020" name="Nat. Commun.">
        <title>Large-scale genome sequencing of mycorrhizal fungi provides insights into the early evolution of symbiotic traits.</title>
        <authorList>
            <person name="Miyauchi S."/>
            <person name="Kiss E."/>
            <person name="Kuo A."/>
            <person name="Drula E."/>
            <person name="Kohler A."/>
            <person name="Sanchez-Garcia M."/>
            <person name="Morin E."/>
            <person name="Andreopoulos B."/>
            <person name="Barry K.W."/>
            <person name="Bonito G."/>
            <person name="Buee M."/>
            <person name="Carver A."/>
            <person name="Chen C."/>
            <person name="Cichocki N."/>
            <person name="Clum A."/>
            <person name="Culley D."/>
            <person name="Crous P.W."/>
            <person name="Fauchery L."/>
            <person name="Girlanda M."/>
            <person name="Hayes R.D."/>
            <person name="Keri Z."/>
            <person name="LaButti K."/>
            <person name="Lipzen A."/>
            <person name="Lombard V."/>
            <person name="Magnuson J."/>
            <person name="Maillard F."/>
            <person name="Murat C."/>
            <person name="Nolan M."/>
            <person name="Ohm R.A."/>
            <person name="Pangilinan J."/>
            <person name="Pereira M.F."/>
            <person name="Perotto S."/>
            <person name="Peter M."/>
            <person name="Pfister S."/>
            <person name="Riley R."/>
            <person name="Sitrit Y."/>
            <person name="Stielow J.B."/>
            <person name="Szollosi G."/>
            <person name="Zifcakova L."/>
            <person name="Stursova M."/>
            <person name="Spatafora J.W."/>
            <person name="Tedersoo L."/>
            <person name="Vaario L.M."/>
            <person name="Yamada A."/>
            <person name="Yan M."/>
            <person name="Wang P."/>
            <person name="Xu J."/>
            <person name="Bruns T."/>
            <person name="Baldrian P."/>
            <person name="Vilgalys R."/>
            <person name="Dunand C."/>
            <person name="Henrissat B."/>
            <person name="Grigoriev I.V."/>
            <person name="Hibbett D."/>
            <person name="Nagy L.G."/>
            <person name="Martin F.M."/>
        </authorList>
    </citation>
    <scope>NUCLEOTIDE SEQUENCE</scope>
    <source>
        <strain evidence="2">UP504</strain>
    </source>
</reference>
<feature type="compositionally biased region" description="Polar residues" evidence="1">
    <location>
        <begin position="529"/>
        <end position="540"/>
    </location>
</feature>
<dbReference type="PROSITE" id="PS00109">
    <property type="entry name" value="PROTEIN_KINASE_TYR"/>
    <property type="match status" value="1"/>
</dbReference>
<evidence type="ECO:0000256" key="1">
    <source>
        <dbReference type="SAM" id="MobiDB-lite"/>
    </source>
</evidence>
<dbReference type="InterPro" id="IPR011009">
    <property type="entry name" value="Kinase-like_dom_sf"/>
</dbReference>
<feature type="compositionally biased region" description="Polar residues" evidence="1">
    <location>
        <begin position="481"/>
        <end position="497"/>
    </location>
</feature>
<keyword evidence="3" id="KW-1185">Reference proteome</keyword>
<accession>A0A9P6B3D9</accession>
<dbReference type="AlphaFoldDB" id="A0A9P6B3D9"/>
<dbReference type="SUPFAM" id="SSF56112">
    <property type="entry name" value="Protein kinase-like (PK-like)"/>
    <property type="match status" value="1"/>
</dbReference>
<dbReference type="OrthoDB" id="2687876at2759"/>
<gene>
    <name evidence="2" type="ORF">BS47DRAFT_767479</name>
</gene>
<dbReference type="GO" id="GO:0004672">
    <property type="term" value="F:protein kinase activity"/>
    <property type="evidence" value="ECO:0007669"/>
    <property type="project" value="InterPro"/>
</dbReference>